<evidence type="ECO:0000313" key="3">
    <source>
        <dbReference type="Proteomes" id="UP000460949"/>
    </source>
</evidence>
<feature type="transmembrane region" description="Helical" evidence="1">
    <location>
        <begin position="71"/>
        <end position="90"/>
    </location>
</feature>
<feature type="transmembrane region" description="Helical" evidence="1">
    <location>
        <begin position="35"/>
        <end position="55"/>
    </location>
</feature>
<comment type="caution">
    <text evidence="2">The sequence shown here is derived from an EMBL/GenBank/DDBJ whole genome shotgun (WGS) entry which is preliminary data.</text>
</comment>
<gene>
    <name evidence="2" type="ORF">GLW04_13820</name>
</gene>
<name>A0A845E414_9BACI</name>
<evidence type="ECO:0000313" key="2">
    <source>
        <dbReference type="EMBL" id="MYL20977.1"/>
    </source>
</evidence>
<dbReference type="AlphaFoldDB" id="A0A845E414"/>
<feature type="transmembrane region" description="Helical" evidence="1">
    <location>
        <begin position="7"/>
        <end position="29"/>
    </location>
</feature>
<accession>A0A845E414</accession>
<keyword evidence="1" id="KW-1133">Transmembrane helix</keyword>
<evidence type="ECO:0008006" key="4">
    <source>
        <dbReference type="Google" id="ProtNLM"/>
    </source>
</evidence>
<keyword evidence="1" id="KW-0812">Transmembrane</keyword>
<dbReference type="EMBL" id="WMET01000003">
    <property type="protein sequence ID" value="MYL20977.1"/>
    <property type="molecule type" value="Genomic_DNA"/>
</dbReference>
<organism evidence="2 3">
    <name type="scientific">Halobacillus litoralis</name>
    <dbReference type="NCBI Taxonomy" id="45668"/>
    <lineage>
        <taxon>Bacteria</taxon>
        <taxon>Bacillati</taxon>
        <taxon>Bacillota</taxon>
        <taxon>Bacilli</taxon>
        <taxon>Bacillales</taxon>
        <taxon>Bacillaceae</taxon>
        <taxon>Halobacillus</taxon>
    </lineage>
</organism>
<dbReference type="Proteomes" id="UP000460949">
    <property type="component" value="Unassembled WGS sequence"/>
</dbReference>
<dbReference type="RefSeq" id="WP_160838249.1">
    <property type="nucleotide sequence ID" value="NZ_JAIVAK010000001.1"/>
</dbReference>
<feature type="transmembrane region" description="Helical" evidence="1">
    <location>
        <begin position="102"/>
        <end position="122"/>
    </location>
</feature>
<proteinExistence type="predicted"/>
<keyword evidence="1" id="KW-0472">Membrane</keyword>
<evidence type="ECO:0000256" key="1">
    <source>
        <dbReference type="SAM" id="Phobius"/>
    </source>
</evidence>
<reference evidence="2 3" key="1">
    <citation type="submission" date="2019-11" db="EMBL/GenBank/DDBJ databases">
        <title>Genome sequences of 17 halophilic strains isolated from different environments.</title>
        <authorList>
            <person name="Furrow R.E."/>
        </authorList>
    </citation>
    <scope>NUCLEOTIDE SEQUENCE [LARGE SCALE GENOMIC DNA]</scope>
    <source>
        <strain evidence="2 3">22511_23_Filter</strain>
    </source>
</reference>
<protein>
    <recommendedName>
        <fullName evidence="4">Permease</fullName>
    </recommendedName>
</protein>
<sequence length="125" mass="13910">MDYYPKTFIMLGSLLGAMGLSVLIIGLLADGTVQGHSFSMLSLSVLAFCMSYLYPQFKQKDERMKAIRQKAVSYAFTAVIGYLLVFSLLAELNVLTMDVTDILSLITALSMTTLFLLLVFLARKY</sequence>